<keyword evidence="3" id="KW-1185">Reference proteome</keyword>
<comment type="caution">
    <text evidence="2">The sequence shown here is derived from an EMBL/GenBank/DDBJ whole genome shotgun (WGS) entry which is preliminary data.</text>
</comment>
<accession>A0ABT9Y149</accession>
<proteinExistence type="predicted"/>
<dbReference type="RefSeq" id="WP_307412951.1">
    <property type="nucleotide sequence ID" value="NZ_JAUSTW010000010.1"/>
</dbReference>
<evidence type="ECO:0000313" key="2">
    <source>
        <dbReference type="EMBL" id="MDQ0201547.1"/>
    </source>
</evidence>
<dbReference type="EMBL" id="JAUSTW010000010">
    <property type="protein sequence ID" value="MDQ0201547.1"/>
    <property type="molecule type" value="Genomic_DNA"/>
</dbReference>
<evidence type="ECO:0000256" key="1">
    <source>
        <dbReference type="SAM" id="MobiDB-lite"/>
    </source>
</evidence>
<organism evidence="2 3">
    <name type="scientific">Neobacillus ginsengisoli</name>
    <dbReference type="NCBI Taxonomy" id="904295"/>
    <lineage>
        <taxon>Bacteria</taxon>
        <taxon>Bacillati</taxon>
        <taxon>Bacillota</taxon>
        <taxon>Bacilli</taxon>
        <taxon>Bacillales</taxon>
        <taxon>Bacillaceae</taxon>
        <taxon>Neobacillus</taxon>
    </lineage>
</organism>
<protein>
    <submittedName>
        <fullName evidence="2">Uncharacterized protein</fullName>
    </submittedName>
</protein>
<gene>
    <name evidence="2" type="ORF">J2S10_004755</name>
</gene>
<dbReference type="Proteomes" id="UP001224122">
    <property type="component" value="Unassembled WGS sequence"/>
</dbReference>
<name>A0ABT9Y149_9BACI</name>
<feature type="compositionally biased region" description="Polar residues" evidence="1">
    <location>
        <begin position="8"/>
        <end position="20"/>
    </location>
</feature>
<reference evidence="2 3" key="1">
    <citation type="submission" date="2023-07" db="EMBL/GenBank/DDBJ databases">
        <title>Genomic Encyclopedia of Type Strains, Phase IV (KMG-IV): sequencing the most valuable type-strain genomes for metagenomic binning, comparative biology and taxonomic classification.</title>
        <authorList>
            <person name="Goeker M."/>
        </authorList>
    </citation>
    <scope>NUCLEOTIDE SEQUENCE [LARGE SCALE GENOMIC DNA]</scope>
    <source>
        <strain evidence="2 3">DSM 27594</strain>
    </source>
</reference>
<sequence>MPPGAHIDTQSKADSLSAVPSDSKEFTHEVQRVNQEFPSSYQLLFGKDRCSCGFAFD</sequence>
<feature type="region of interest" description="Disordered" evidence="1">
    <location>
        <begin position="1"/>
        <end position="23"/>
    </location>
</feature>
<evidence type="ECO:0000313" key="3">
    <source>
        <dbReference type="Proteomes" id="UP001224122"/>
    </source>
</evidence>